<reference evidence="3" key="1">
    <citation type="submission" date="2010-08" db="EMBL/GenBank/DDBJ databases">
        <authorList>
            <consortium name="Caenorhabditis japonica Sequencing Consortium"/>
            <person name="Wilson R.K."/>
        </authorList>
    </citation>
    <scope>NUCLEOTIDE SEQUENCE [LARGE SCALE GENOMIC DNA]</scope>
    <source>
        <strain evidence="3">DF5081</strain>
    </source>
</reference>
<organism evidence="2 3">
    <name type="scientific">Caenorhabditis japonica</name>
    <dbReference type="NCBI Taxonomy" id="281687"/>
    <lineage>
        <taxon>Eukaryota</taxon>
        <taxon>Metazoa</taxon>
        <taxon>Ecdysozoa</taxon>
        <taxon>Nematoda</taxon>
        <taxon>Chromadorea</taxon>
        <taxon>Rhabditida</taxon>
        <taxon>Rhabditina</taxon>
        <taxon>Rhabditomorpha</taxon>
        <taxon>Rhabditoidea</taxon>
        <taxon>Rhabditidae</taxon>
        <taxon>Peloderinae</taxon>
        <taxon>Caenorhabditis</taxon>
    </lineage>
</organism>
<protein>
    <submittedName>
        <fullName evidence="2">Uncharacterized protein</fullName>
    </submittedName>
</protein>
<feature type="region of interest" description="Disordered" evidence="1">
    <location>
        <begin position="32"/>
        <end position="51"/>
    </location>
</feature>
<dbReference type="AlphaFoldDB" id="A0A8R1EMV8"/>
<accession>A0A8R1EMV8</accession>
<keyword evidence="3" id="KW-1185">Reference proteome</keyword>
<dbReference type="EnsemblMetazoa" id="CJA39195.1">
    <property type="protein sequence ID" value="CJA39195.1"/>
    <property type="gene ID" value="WBGene00215042"/>
</dbReference>
<evidence type="ECO:0000256" key="1">
    <source>
        <dbReference type="SAM" id="MobiDB-lite"/>
    </source>
</evidence>
<proteinExistence type="predicted"/>
<name>A0A8R1EMV8_CAEJA</name>
<sequence length="134" mass="15216">MVYSLAPGTPLTYAYLNEHVFPVTKHFFINPKANLEPGAPDDDDSMSGNSSLEEREPYKLFIATTGSGNNALPLPLPPTNDPVVFPEENDERRLGLFTKPEKKLREKLENAPIDLKFRGIMSKMLREYLLFVKY</sequence>
<reference evidence="2" key="2">
    <citation type="submission" date="2022-06" db="UniProtKB">
        <authorList>
            <consortium name="EnsemblMetazoa"/>
        </authorList>
    </citation>
    <scope>IDENTIFICATION</scope>
    <source>
        <strain evidence="2">DF5081</strain>
    </source>
</reference>
<evidence type="ECO:0000313" key="2">
    <source>
        <dbReference type="EnsemblMetazoa" id="CJA39195.1"/>
    </source>
</evidence>
<dbReference type="Proteomes" id="UP000005237">
    <property type="component" value="Unassembled WGS sequence"/>
</dbReference>
<evidence type="ECO:0000313" key="3">
    <source>
        <dbReference type="Proteomes" id="UP000005237"/>
    </source>
</evidence>